<name>A0A1I7W799_HETBA</name>
<proteinExistence type="predicted"/>
<protein>
    <submittedName>
        <fullName evidence="2">Uncharacterized protein</fullName>
    </submittedName>
</protein>
<organism evidence="1 2">
    <name type="scientific">Heterorhabditis bacteriophora</name>
    <name type="common">Entomopathogenic nematode worm</name>
    <dbReference type="NCBI Taxonomy" id="37862"/>
    <lineage>
        <taxon>Eukaryota</taxon>
        <taxon>Metazoa</taxon>
        <taxon>Ecdysozoa</taxon>
        <taxon>Nematoda</taxon>
        <taxon>Chromadorea</taxon>
        <taxon>Rhabditida</taxon>
        <taxon>Rhabditina</taxon>
        <taxon>Rhabditomorpha</taxon>
        <taxon>Strongyloidea</taxon>
        <taxon>Heterorhabditidae</taxon>
        <taxon>Heterorhabditis</taxon>
    </lineage>
</organism>
<evidence type="ECO:0000313" key="2">
    <source>
        <dbReference type="WBParaSite" id="Hba_00496"/>
    </source>
</evidence>
<accession>A0A1I7W799</accession>
<keyword evidence="1" id="KW-1185">Reference proteome</keyword>
<reference evidence="2" key="1">
    <citation type="submission" date="2016-11" db="UniProtKB">
        <authorList>
            <consortium name="WormBaseParasite"/>
        </authorList>
    </citation>
    <scope>IDENTIFICATION</scope>
</reference>
<evidence type="ECO:0000313" key="1">
    <source>
        <dbReference type="Proteomes" id="UP000095283"/>
    </source>
</evidence>
<dbReference type="Proteomes" id="UP000095283">
    <property type="component" value="Unplaced"/>
</dbReference>
<dbReference type="WBParaSite" id="Hba_00496">
    <property type="protein sequence ID" value="Hba_00496"/>
    <property type="gene ID" value="Hba_00496"/>
</dbReference>
<sequence length="294" mass="33961">MKEVLPPKLRNEPKSLFEEETQMAMAISATLSNPIQEKSDTSLQFTRISDPAEKRRKRPRSYAIVELAPKSCKCEVLTEMHGRFLDNFHVRKTGGESERFKSVCQRRERRTSLQIIHQSRIFDKVYVINYLFIWFSWWENARSQVDVEVIDINQSPTVKSKPPLSVEINHDDTGPSNTVDHPGYFDDYLMDDYCVFLESESDHFRKISSEDILLITYINSFFDSPVITENNKLNKQVCCYINGRNEISSKLNILRHFAKSICIEKFLEPHLKSAVQLNSSASTGINKLPSLSSK</sequence>
<dbReference type="AlphaFoldDB" id="A0A1I7W799"/>